<dbReference type="RefSeq" id="WP_015320212.1">
    <property type="nucleotide sequence ID" value="NC_019974.1"/>
</dbReference>
<sequence>MHRRTVLLGTGVVSSAVLAGCATEDEADETGADDADDDATAPDENGDDNGVDDEDATDDEGEDDADDEEPETDADGDLEERIEDEPPMEGLAVTDHELVEDDLSATVEGIVANETGEDLGPVEVGAVFYDADGEVVDESVTSTSELEDGEEWAFGIMSVADDVTGYAVDVVAAEPIERSPI</sequence>
<dbReference type="NCBIfam" id="NF038353">
    <property type="entry name" value="FxLYD_dom"/>
    <property type="match status" value="1"/>
</dbReference>
<evidence type="ECO:0000256" key="1">
    <source>
        <dbReference type="SAM" id="MobiDB-lite"/>
    </source>
</evidence>
<evidence type="ECO:0000313" key="2">
    <source>
        <dbReference type="EMBL" id="AGB36758.1"/>
    </source>
</evidence>
<gene>
    <name evidence="2" type="ORF">Natoc_0909</name>
</gene>
<name>L0JY30_9EURY</name>
<dbReference type="GeneID" id="14402023"/>
<dbReference type="KEGG" id="nou:Natoc_0909"/>
<dbReference type="eggNOG" id="arCOG10172">
    <property type="taxonomic scope" value="Archaea"/>
</dbReference>
<feature type="compositionally biased region" description="Acidic residues" evidence="1">
    <location>
        <begin position="23"/>
        <end position="87"/>
    </location>
</feature>
<accession>L0JY30</accession>
<dbReference type="EMBL" id="CP003929">
    <property type="protein sequence ID" value="AGB36758.1"/>
    <property type="molecule type" value="Genomic_DNA"/>
</dbReference>
<dbReference type="PROSITE" id="PS51257">
    <property type="entry name" value="PROKAR_LIPOPROTEIN"/>
    <property type="match status" value="1"/>
</dbReference>
<keyword evidence="3" id="KW-1185">Reference proteome</keyword>
<reference evidence="2 3" key="1">
    <citation type="submission" date="2012-11" db="EMBL/GenBank/DDBJ databases">
        <title>FINISHED of Natronococcus occultus SP4, DSM 3396.</title>
        <authorList>
            <consortium name="DOE Joint Genome Institute"/>
            <person name="Eisen J."/>
            <person name="Huntemann M."/>
            <person name="Wei C.-L."/>
            <person name="Han J."/>
            <person name="Detter J.C."/>
            <person name="Han C."/>
            <person name="Tapia R."/>
            <person name="Chen A."/>
            <person name="Kyrpides N."/>
            <person name="Mavromatis K."/>
            <person name="Markowitz V."/>
            <person name="Szeto E."/>
            <person name="Ivanova N."/>
            <person name="Mikhailova N."/>
            <person name="Ovchinnikova G."/>
            <person name="Pagani I."/>
            <person name="Pati A."/>
            <person name="Goodwin L."/>
            <person name="Nordberg H.P."/>
            <person name="Cantor M.N."/>
            <person name="Hua S.X."/>
            <person name="Woyke T."/>
            <person name="Eisen J."/>
            <person name="Klenk H.-P."/>
            <person name="Klenk H.-P."/>
        </authorList>
    </citation>
    <scope>NUCLEOTIDE SEQUENCE [LARGE SCALE GENOMIC DNA]</scope>
    <source>
        <strain evidence="2 3">SP4</strain>
    </source>
</reference>
<organism evidence="2 3">
    <name type="scientific">Natronococcus occultus SP4</name>
    <dbReference type="NCBI Taxonomy" id="694430"/>
    <lineage>
        <taxon>Archaea</taxon>
        <taxon>Methanobacteriati</taxon>
        <taxon>Methanobacteriota</taxon>
        <taxon>Stenosarchaea group</taxon>
        <taxon>Halobacteria</taxon>
        <taxon>Halobacteriales</taxon>
        <taxon>Natrialbaceae</taxon>
        <taxon>Natronococcus</taxon>
    </lineage>
</organism>
<dbReference type="AlphaFoldDB" id="L0JY30"/>
<protein>
    <submittedName>
        <fullName evidence="2">Uncharacterized protein</fullName>
    </submittedName>
</protein>
<dbReference type="Proteomes" id="UP000010878">
    <property type="component" value="Chromosome"/>
</dbReference>
<dbReference type="InterPro" id="IPR047676">
    <property type="entry name" value="FxLYD_dom"/>
</dbReference>
<dbReference type="OrthoDB" id="206491at2157"/>
<feature type="region of interest" description="Disordered" evidence="1">
    <location>
        <begin position="23"/>
        <end position="91"/>
    </location>
</feature>
<proteinExistence type="predicted"/>
<evidence type="ECO:0000313" key="3">
    <source>
        <dbReference type="Proteomes" id="UP000010878"/>
    </source>
</evidence>
<dbReference type="HOGENOM" id="CLU_1485929_0_0_2"/>